<organism evidence="2 3">
    <name type="scientific">Pontivivens insulae</name>
    <dbReference type="NCBI Taxonomy" id="1639689"/>
    <lineage>
        <taxon>Bacteria</taxon>
        <taxon>Pseudomonadati</taxon>
        <taxon>Pseudomonadota</taxon>
        <taxon>Alphaproteobacteria</taxon>
        <taxon>Rhodobacterales</taxon>
        <taxon>Paracoccaceae</taxon>
        <taxon>Pontivivens</taxon>
    </lineage>
</organism>
<gene>
    <name evidence="2" type="ORF">POI8812_00338</name>
</gene>
<feature type="transmembrane region" description="Helical" evidence="1">
    <location>
        <begin position="46"/>
        <end position="72"/>
    </location>
</feature>
<dbReference type="AlphaFoldDB" id="A0A2R8A7N3"/>
<dbReference type="EMBL" id="OMKW01000001">
    <property type="protein sequence ID" value="SPF28040.1"/>
    <property type="molecule type" value="Genomic_DNA"/>
</dbReference>
<proteinExistence type="predicted"/>
<sequence length="166" mass="17195">MSENTHTYRPPRLIRAILLPGALFLLAFSIAAGVWAATYLPVWAAVLLGLILALLAGVAVASLVMAGQLVVLGGPSLIMDRTGVNIAAYSTGPIPWAAIDGIDITDGSAGGLRFRVLPDAKLSALSKFLIAMNGGRGGIVIANSYLNAEPEAVMETAQRLKAESPS</sequence>
<accession>A0A2R8A7N3</accession>
<protein>
    <recommendedName>
        <fullName evidence="4">PH domain-containing protein</fullName>
    </recommendedName>
</protein>
<keyword evidence="3" id="KW-1185">Reference proteome</keyword>
<keyword evidence="1" id="KW-0812">Transmembrane</keyword>
<evidence type="ECO:0000256" key="1">
    <source>
        <dbReference type="SAM" id="Phobius"/>
    </source>
</evidence>
<evidence type="ECO:0008006" key="4">
    <source>
        <dbReference type="Google" id="ProtNLM"/>
    </source>
</evidence>
<keyword evidence="1" id="KW-0472">Membrane</keyword>
<evidence type="ECO:0000313" key="2">
    <source>
        <dbReference type="EMBL" id="SPF28040.1"/>
    </source>
</evidence>
<dbReference type="RefSeq" id="WP_146186099.1">
    <property type="nucleotide sequence ID" value="NZ_OMKW01000001.1"/>
</dbReference>
<reference evidence="2 3" key="1">
    <citation type="submission" date="2018-03" db="EMBL/GenBank/DDBJ databases">
        <authorList>
            <person name="Keele B.F."/>
        </authorList>
    </citation>
    <scope>NUCLEOTIDE SEQUENCE [LARGE SCALE GENOMIC DNA]</scope>
    <source>
        <strain evidence="2 3">CeCT 8812</strain>
    </source>
</reference>
<keyword evidence="1" id="KW-1133">Transmembrane helix</keyword>
<evidence type="ECO:0000313" key="3">
    <source>
        <dbReference type="Proteomes" id="UP000244932"/>
    </source>
</evidence>
<dbReference type="Proteomes" id="UP000244932">
    <property type="component" value="Unassembled WGS sequence"/>
</dbReference>
<name>A0A2R8A7N3_9RHOB</name>